<dbReference type="PANTHER" id="PTHR37419:SF1">
    <property type="entry name" value="SERINE_THREONINE-PROTEIN KINASE TOXIN HIPA"/>
    <property type="match status" value="1"/>
</dbReference>
<comment type="caution">
    <text evidence="5">The sequence shown here is derived from an EMBL/GenBank/DDBJ whole genome shotgun (WGS) entry which is preliminary data.</text>
</comment>
<proteinExistence type="inferred from homology"/>
<evidence type="ECO:0000313" key="5">
    <source>
        <dbReference type="EMBL" id="RCN58772.1"/>
    </source>
</evidence>
<protein>
    <submittedName>
        <fullName evidence="5">Type II toxin-antitoxin system HipA family toxin</fullName>
    </submittedName>
</protein>
<evidence type="ECO:0000313" key="6">
    <source>
        <dbReference type="Proteomes" id="UP000253250"/>
    </source>
</evidence>
<keyword evidence="3" id="KW-0418">Kinase</keyword>
<evidence type="ECO:0000259" key="4">
    <source>
        <dbReference type="Pfam" id="PF07804"/>
    </source>
</evidence>
<dbReference type="EMBL" id="PSYR01000001">
    <property type="protein sequence ID" value="RCN58772.1"/>
    <property type="molecule type" value="Genomic_DNA"/>
</dbReference>
<accession>A0A368HHC6</accession>
<dbReference type="GO" id="GO:0004674">
    <property type="term" value="F:protein serine/threonine kinase activity"/>
    <property type="evidence" value="ECO:0007669"/>
    <property type="project" value="TreeGrafter"/>
</dbReference>
<dbReference type="InterPro" id="IPR052028">
    <property type="entry name" value="HipA_Ser/Thr_kinase"/>
</dbReference>
<feature type="domain" description="HipA-like C-terminal" evidence="4">
    <location>
        <begin position="55"/>
        <end position="205"/>
    </location>
</feature>
<organism evidence="5 6">
    <name type="scientific">Acidiferrobacter thiooxydans</name>
    <dbReference type="NCBI Taxonomy" id="163359"/>
    <lineage>
        <taxon>Bacteria</taxon>
        <taxon>Pseudomonadati</taxon>
        <taxon>Pseudomonadota</taxon>
        <taxon>Gammaproteobacteria</taxon>
        <taxon>Acidiferrobacterales</taxon>
        <taxon>Acidiferrobacteraceae</taxon>
        <taxon>Acidiferrobacter</taxon>
    </lineage>
</organism>
<evidence type="ECO:0000256" key="1">
    <source>
        <dbReference type="ARBA" id="ARBA00010164"/>
    </source>
</evidence>
<dbReference type="AlphaFoldDB" id="A0A368HHC6"/>
<keyword evidence="6" id="KW-1185">Reference proteome</keyword>
<dbReference type="InterPro" id="IPR012893">
    <property type="entry name" value="HipA-like_C"/>
</dbReference>
<reference evidence="5 6" key="1">
    <citation type="submission" date="2018-02" db="EMBL/GenBank/DDBJ databases">
        <title>Insights into the biology of acidophilic members of the Acidiferrobacteraceae family derived from comparative genomic analyses.</title>
        <authorList>
            <person name="Issotta F."/>
            <person name="Thyssen C."/>
            <person name="Mena C."/>
            <person name="Moya A."/>
            <person name="Bellenberg S."/>
            <person name="Sproer C."/>
            <person name="Covarrubias P.C."/>
            <person name="Sand W."/>
            <person name="Quatrini R."/>
            <person name="Vera M."/>
        </authorList>
    </citation>
    <scope>NUCLEOTIDE SEQUENCE [LARGE SCALE GENOMIC DNA]</scope>
    <source>
        <strain evidence="6">m-1</strain>
    </source>
</reference>
<dbReference type="Proteomes" id="UP000253250">
    <property type="component" value="Unassembled WGS sequence"/>
</dbReference>
<dbReference type="PANTHER" id="PTHR37419">
    <property type="entry name" value="SERINE/THREONINE-PROTEIN KINASE TOXIN HIPA"/>
    <property type="match status" value="1"/>
</dbReference>
<dbReference type="Pfam" id="PF07804">
    <property type="entry name" value="HipA_C"/>
    <property type="match status" value="1"/>
</dbReference>
<sequence length="208" mass="23290">MKSDECRPSSGRSGFVSEPASRFRCGTGRYARRSQATRARLRCWSKAIHWYLAEAPNLASTHILKSKPVRLSPAGLTGDEFVCMRLAHVVGLPVAPVALHHVAEPVLLIERFDRRRQDHAIRRVHTIDGRQLFGLPVAHQYERIYGGGRDVKHIRDGASLPRVIHTADRTANPARERLHLLRWAIFKVLIGNADAHAKNLSFLMTSGG</sequence>
<name>A0A368HHC6_9GAMM</name>
<evidence type="ECO:0000256" key="3">
    <source>
        <dbReference type="ARBA" id="ARBA00022777"/>
    </source>
</evidence>
<gene>
    <name evidence="5" type="ORF">C4900_03145</name>
</gene>
<evidence type="ECO:0000256" key="2">
    <source>
        <dbReference type="ARBA" id="ARBA00022679"/>
    </source>
</evidence>
<dbReference type="OrthoDB" id="9805913at2"/>
<keyword evidence="2" id="KW-0808">Transferase</keyword>
<dbReference type="GO" id="GO:0005829">
    <property type="term" value="C:cytosol"/>
    <property type="evidence" value="ECO:0007669"/>
    <property type="project" value="TreeGrafter"/>
</dbReference>
<comment type="similarity">
    <text evidence="1">Belongs to the HipA Ser/Thr kinase family.</text>
</comment>